<protein>
    <submittedName>
        <fullName evidence="2">Regulatory protein</fullName>
    </submittedName>
</protein>
<feature type="domain" description="DUF397" evidence="1">
    <location>
        <begin position="5"/>
        <end position="33"/>
    </location>
</feature>
<sequence length="40" mass="4134">MVRGVGVRDSKDPDGGHVTIGRASFAALLVRAKAGALDLR</sequence>
<keyword evidence="3" id="KW-1185">Reference proteome</keyword>
<evidence type="ECO:0000313" key="2">
    <source>
        <dbReference type="EMBL" id="QKG23331.1"/>
    </source>
</evidence>
<evidence type="ECO:0000313" key="3">
    <source>
        <dbReference type="Proteomes" id="UP000501240"/>
    </source>
</evidence>
<reference evidence="2 3" key="1">
    <citation type="submission" date="2020-05" db="EMBL/GenBank/DDBJ databases">
        <title>Actinomadura verrucosospora NRRL-B18236 (PFL_A860) Genome sequencing and assembly.</title>
        <authorList>
            <person name="Samborskyy M."/>
        </authorList>
    </citation>
    <scope>NUCLEOTIDE SEQUENCE [LARGE SCALE GENOMIC DNA]</scope>
    <source>
        <strain evidence="2 3">NRRL:B18236</strain>
    </source>
</reference>
<dbReference type="EMBL" id="CP053892">
    <property type="protein sequence ID" value="QKG23331.1"/>
    <property type="molecule type" value="Genomic_DNA"/>
</dbReference>
<dbReference type="Proteomes" id="UP000501240">
    <property type="component" value="Chromosome"/>
</dbReference>
<dbReference type="AlphaFoldDB" id="A0A7D3W0L4"/>
<accession>A0A7D3W0L4</accession>
<name>A0A7D3W0L4_ACTVE</name>
<organism evidence="2 3">
    <name type="scientific">Actinomadura verrucosospora</name>
    <dbReference type="NCBI Taxonomy" id="46165"/>
    <lineage>
        <taxon>Bacteria</taxon>
        <taxon>Bacillati</taxon>
        <taxon>Actinomycetota</taxon>
        <taxon>Actinomycetes</taxon>
        <taxon>Streptosporangiales</taxon>
        <taxon>Thermomonosporaceae</taxon>
        <taxon>Actinomadura</taxon>
    </lineage>
</organism>
<dbReference type="InterPro" id="IPR007278">
    <property type="entry name" value="DUF397"/>
</dbReference>
<evidence type="ECO:0000259" key="1">
    <source>
        <dbReference type="Pfam" id="PF04149"/>
    </source>
</evidence>
<gene>
    <name evidence="2" type="ORF">ACTIVE_4974</name>
</gene>
<dbReference type="Pfam" id="PF04149">
    <property type="entry name" value="DUF397"/>
    <property type="match status" value="1"/>
</dbReference>
<proteinExistence type="predicted"/>